<accession>A0ABT1MIM0</accession>
<dbReference type="InterPro" id="IPR014628">
    <property type="entry name" value="Man6P_isomerase_Firm_short"/>
</dbReference>
<keyword evidence="7" id="KW-0413">Isomerase</keyword>
<dbReference type="InterPro" id="IPR049071">
    <property type="entry name" value="MPI_cupin_dom"/>
</dbReference>
<evidence type="ECO:0000256" key="3">
    <source>
        <dbReference type="ARBA" id="ARBA00029741"/>
    </source>
</evidence>
<name>A0ABT1MIM0_9BACT</name>
<protein>
    <recommendedName>
        <fullName evidence="3">Phosphohexomutase</fullName>
    </recommendedName>
    <alternativeName>
        <fullName evidence="4">Phosphomannose isomerase</fullName>
    </alternativeName>
</protein>
<dbReference type="PIRSF" id="PIRSF036894">
    <property type="entry name" value="PMI_Firm_short"/>
    <property type="match status" value="1"/>
</dbReference>
<comment type="caution">
    <text evidence="7">The sequence shown here is derived from an EMBL/GenBank/DDBJ whole genome shotgun (WGS) entry which is preliminary data.</text>
</comment>
<evidence type="ECO:0000259" key="5">
    <source>
        <dbReference type="Pfam" id="PF20511"/>
    </source>
</evidence>
<dbReference type="EMBL" id="JANDHW010000005">
    <property type="protein sequence ID" value="MCP9611711.1"/>
    <property type="molecule type" value="Genomic_DNA"/>
</dbReference>
<dbReference type="InterPro" id="IPR014710">
    <property type="entry name" value="RmlC-like_jellyroll"/>
</dbReference>
<dbReference type="PANTHER" id="PTHR42742">
    <property type="entry name" value="TRANSCRIPTIONAL REPRESSOR MPRA"/>
    <property type="match status" value="1"/>
</dbReference>
<dbReference type="InterPro" id="IPR051804">
    <property type="entry name" value="Carb_Metab_Reg_Kinase/Isom"/>
</dbReference>
<feature type="domain" description="Phosphomannose isomerase type I catalytic" evidence="5">
    <location>
        <begin position="7"/>
        <end position="113"/>
    </location>
</feature>
<dbReference type="GO" id="GO:0016853">
    <property type="term" value="F:isomerase activity"/>
    <property type="evidence" value="ECO:0007669"/>
    <property type="project" value="UniProtKB-KW"/>
</dbReference>
<feature type="domain" description="Mannose-6-phosphate isomerase cupin" evidence="6">
    <location>
        <begin position="244"/>
        <end position="311"/>
    </location>
</feature>
<dbReference type="SUPFAM" id="SSF51182">
    <property type="entry name" value="RmlC-like cupins"/>
    <property type="match status" value="1"/>
</dbReference>
<keyword evidence="2" id="KW-0862">Zinc</keyword>
<dbReference type="Pfam" id="PF21621">
    <property type="entry name" value="MPI_cupin_dom"/>
    <property type="match status" value="1"/>
</dbReference>
<dbReference type="PANTHER" id="PTHR42742:SF3">
    <property type="entry name" value="FRUCTOKINASE"/>
    <property type="match status" value="1"/>
</dbReference>
<evidence type="ECO:0000256" key="2">
    <source>
        <dbReference type="ARBA" id="ARBA00022833"/>
    </source>
</evidence>
<keyword evidence="1" id="KW-0479">Metal-binding</keyword>
<dbReference type="CDD" id="cd07010">
    <property type="entry name" value="cupin_PMI_type_I_N_bac"/>
    <property type="match status" value="1"/>
</dbReference>
<proteinExistence type="predicted"/>
<keyword evidence="8" id="KW-1185">Reference proteome</keyword>
<dbReference type="Proteomes" id="UP001205603">
    <property type="component" value="Unassembled WGS sequence"/>
</dbReference>
<reference evidence="7 8" key="1">
    <citation type="submission" date="2022-07" db="EMBL/GenBank/DDBJ databases">
        <title>Fecal culturing of patients with breast cancer.</title>
        <authorList>
            <person name="Teng N.M.Y."/>
            <person name="Kiu R."/>
            <person name="Evans R."/>
            <person name="Baker D.J."/>
            <person name="Zenner C."/>
            <person name="Robinson S.D."/>
            <person name="Hall L.J."/>
        </authorList>
    </citation>
    <scope>NUCLEOTIDE SEQUENCE [LARGE SCALE GENOMIC DNA]</scope>
    <source>
        <strain evidence="7 8">LH1063</strain>
    </source>
</reference>
<gene>
    <name evidence="7" type="ORF">NMU02_06365</name>
</gene>
<evidence type="ECO:0000313" key="8">
    <source>
        <dbReference type="Proteomes" id="UP001205603"/>
    </source>
</evidence>
<organism evidence="7 8">
    <name type="scientific">Coprobacter tertius</name>
    <dbReference type="NCBI Taxonomy" id="2944915"/>
    <lineage>
        <taxon>Bacteria</taxon>
        <taxon>Pseudomonadati</taxon>
        <taxon>Bacteroidota</taxon>
        <taxon>Bacteroidia</taxon>
        <taxon>Bacteroidales</taxon>
        <taxon>Barnesiellaceae</taxon>
        <taxon>Coprobacter</taxon>
    </lineage>
</organism>
<dbReference type="InterPro" id="IPR011051">
    <property type="entry name" value="RmlC_Cupin_sf"/>
</dbReference>
<evidence type="ECO:0000256" key="4">
    <source>
        <dbReference type="ARBA" id="ARBA00030762"/>
    </source>
</evidence>
<dbReference type="InterPro" id="IPR046457">
    <property type="entry name" value="PMI_typeI_cat"/>
</dbReference>
<sequence length="326" mass="36994">MMYPLKFDTILKSVIWGGSEICKFKNLPKCQDGIGESWEISQVKDNVSVVSDGSLKGESLTDLMSRYGDKLLGKHVVDRFGDKFPLLIKFIDARDNLSIQVHPNDELAKQRHNSFGKTEMWYVISAQEGAGLYSGFSKQIDAEEYVKRVNDNTIMDVLQFHPVKSGDVFFLPAGRVHAIGKGIFIAEIQQTSDITYRIYDYNRKDANGKGRELHTELAKDAIDYNMYSDLKTIYKPETDRAVELVSCKYFTTNLLDIDKKIKRDIADKDSFVIYICMEGETELTDNNGVKISVRRGDTVLVPASLQWVEISPEKSGKLLECYIPEI</sequence>
<evidence type="ECO:0000313" key="7">
    <source>
        <dbReference type="EMBL" id="MCP9611711.1"/>
    </source>
</evidence>
<evidence type="ECO:0000256" key="1">
    <source>
        <dbReference type="ARBA" id="ARBA00022723"/>
    </source>
</evidence>
<dbReference type="Gene3D" id="2.60.120.10">
    <property type="entry name" value="Jelly Rolls"/>
    <property type="match status" value="2"/>
</dbReference>
<dbReference type="RefSeq" id="WP_255026932.1">
    <property type="nucleotide sequence ID" value="NZ_JANDHW010000005.1"/>
</dbReference>
<dbReference type="Pfam" id="PF20511">
    <property type="entry name" value="PMI_typeI_cat"/>
    <property type="match status" value="1"/>
</dbReference>
<evidence type="ECO:0000259" key="6">
    <source>
        <dbReference type="Pfam" id="PF21621"/>
    </source>
</evidence>